<evidence type="ECO:0000313" key="7">
    <source>
        <dbReference type="Proteomes" id="UP000011682"/>
    </source>
</evidence>
<dbReference type="EMBL" id="ANAH02000064">
    <property type="protein sequence ID" value="EPX57022.1"/>
    <property type="molecule type" value="Genomic_DNA"/>
</dbReference>
<dbReference type="OrthoDB" id="9787779at2"/>
<evidence type="ECO:0000256" key="2">
    <source>
        <dbReference type="ARBA" id="ARBA00010790"/>
    </source>
</evidence>
<dbReference type="InterPro" id="IPR052542">
    <property type="entry name" value="Cholesterol_Oxidase"/>
</dbReference>
<evidence type="ECO:0000256" key="1">
    <source>
        <dbReference type="ARBA" id="ARBA00001974"/>
    </source>
</evidence>
<accession>S9P464</accession>
<evidence type="ECO:0000256" key="3">
    <source>
        <dbReference type="ARBA" id="ARBA00022630"/>
    </source>
</evidence>
<keyword evidence="4" id="KW-0274">FAD</keyword>
<organism evidence="6 7">
    <name type="scientific">Cystobacter fuscus (strain ATCC 25194 / DSM 2262 / NBRC 100088 / M29)</name>
    <dbReference type="NCBI Taxonomy" id="1242864"/>
    <lineage>
        <taxon>Bacteria</taxon>
        <taxon>Pseudomonadati</taxon>
        <taxon>Myxococcota</taxon>
        <taxon>Myxococcia</taxon>
        <taxon>Myxococcales</taxon>
        <taxon>Cystobacterineae</taxon>
        <taxon>Archangiaceae</taxon>
        <taxon>Cystobacter</taxon>
    </lineage>
</organism>
<dbReference type="Gene3D" id="3.40.50.1820">
    <property type="entry name" value="alpha/beta hydrolase"/>
    <property type="match status" value="1"/>
</dbReference>
<dbReference type="eggNOG" id="COG2267">
    <property type="taxonomic scope" value="Bacteria"/>
</dbReference>
<comment type="cofactor">
    <cofactor evidence="1">
        <name>FAD</name>
        <dbReference type="ChEBI" id="CHEBI:57692"/>
    </cofactor>
</comment>
<gene>
    <name evidence="6" type="ORF">D187_006776</name>
</gene>
<dbReference type="PANTHER" id="PTHR47470">
    <property type="entry name" value="CHOLESTEROL OXIDASE"/>
    <property type="match status" value="1"/>
</dbReference>
<evidence type="ECO:0000256" key="5">
    <source>
        <dbReference type="ARBA" id="ARBA00023002"/>
    </source>
</evidence>
<reference evidence="6" key="1">
    <citation type="submission" date="2013-05" db="EMBL/GenBank/DDBJ databases">
        <title>Genome assembly of Cystobacter fuscus DSM 2262.</title>
        <authorList>
            <person name="Sharma G."/>
            <person name="Khatri I."/>
            <person name="Kaur C."/>
            <person name="Mayilraj S."/>
            <person name="Subramanian S."/>
        </authorList>
    </citation>
    <scope>NUCLEOTIDE SEQUENCE [LARGE SCALE GENOMIC DNA]</scope>
    <source>
        <strain evidence="6">DSM 2262</strain>
    </source>
</reference>
<dbReference type="Proteomes" id="UP000011682">
    <property type="component" value="Unassembled WGS sequence"/>
</dbReference>
<protein>
    <submittedName>
        <fullName evidence="6">Cholesterol oxidase</fullName>
    </submittedName>
</protein>
<dbReference type="InterPro" id="IPR029058">
    <property type="entry name" value="AB_hydrolase_fold"/>
</dbReference>
<name>S9P464_CYSF2</name>
<comment type="caution">
    <text evidence="6">The sequence shown here is derived from an EMBL/GenBank/DDBJ whole genome shotgun (WGS) entry which is preliminary data.</text>
</comment>
<comment type="similarity">
    <text evidence="2">Belongs to the GMC oxidoreductase family.</text>
</comment>
<dbReference type="AlphaFoldDB" id="S9P464"/>
<keyword evidence="7" id="KW-1185">Reference proteome</keyword>
<dbReference type="PANTHER" id="PTHR47470:SF1">
    <property type="entry name" value="FAD-DEPENDENT OXIDOREDUCTASE 2 FAD BINDING DOMAIN-CONTAINING PROTEIN"/>
    <property type="match status" value="1"/>
</dbReference>
<dbReference type="GO" id="GO:0016491">
    <property type="term" value="F:oxidoreductase activity"/>
    <property type="evidence" value="ECO:0007669"/>
    <property type="project" value="UniProtKB-KW"/>
</dbReference>
<keyword evidence="3" id="KW-0285">Flavoprotein</keyword>
<evidence type="ECO:0000313" key="6">
    <source>
        <dbReference type="EMBL" id="EPX57022.1"/>
    </source>
</evidence>
<proteinExistence type="inferred from homology"/>
<evidence type="ECO:0000256" key="4">
    <source>
        <dbReference type="ARBA" id="ARBA00022827"/>
    </source>
</evidence>
<sequence>MRANAATYSHPREEVVNFRAGDGKQLNLIRVLGTRAPVKGPVMLVHGAGVRANIFRAPIPRTLVDTLVADGYDVWLENWRASIDVAPNEWTLDQAAVHDHPKAIETIVQKTGWNEVKAIVHCQGASSFVLSAVAGLLPQVKLIISNAVSLHPVMSLATHLKLRQLVPLLSRWTPYLNPQWGLGAKGLIPRALTLAARATHHECDNTVCKMVSIIYGYGLGHSTLWSHENLNPQTHEWVKQEFAQVPLSFFRQMLESLRAGYTVPVEGYRELPQDVALRRPQTDARFVFMAGRGNRCFLAESQRRSYEAMSRYRRGYHSLHVVPGYGHLDVFMGRNAPWDIFPLIQAELNRPTQERA</sequence>
<keyword evidence="5" id="KW-0560">Oxidoreductase</keyword>
<dbReference type="SUPFAM" id="SSF53474">
    <property type="entry name" value="alpha/beta-Hydrolases"/>
    <property type="match status" value="1"/>
</dbReference>